<reference evidence="1 2" key="1">
    <citation type="submission" date="2014-04" db="EMBL/GenBank/DDBJ databases">
        <authorList>
            <consortium name="DOE Joint Genome Institute"/>
            <person name="Kuo A."/>
            <person name="Ruytinx J."/>
            <person name="Rineau F."/>
            <person name="Colpaert J."/>
            <person name="Kohler A."/>
            <person name="Nagy L.G."/>
            <person name="Floudas D."/>
            <person name="Copeland A."/>
            <person name="Barry K.W."/>
            <person name="Cichocki N."/>
            <person name="Veneault-Fourrey C."/>
            <person name="LaButti K."/>
            <person name="Lindquist E.A."/>
            <person name="Lipzen A."/>
            <person name="Lundell T."/>
            <person name="Morin E."/>
            <person name="Murat C."/>
            <person name="Sun H."/>
            <person name="Tunlid A."/>
            <person name="Henrissat B."/>
            <person name="Grigoriev I.V."/>
            <person name="Hibbett D.S."/>
            <person name="Martin F."/>
            <person name="Nordberg H.P."/>
            <person name="Cantor M.N."/>
            <person name="Hua S.X."/>
        </authorList>
    </citation>
    <scope>NUCLEOTIDE SEQUENCE [LARGE SCALE GENOMIC DNA]</scope>
    <source>
        <strain evidence="1 2">UH-Slu-Lm8-n1</strain>
    </source>
</reference>
<evidence type="ECO:0000313" key="1">
    <source>
        <dbReference type="EMBL" id="KIK37156.1"/>
    </source>
</evidence>
<dbReference type="InParanoid" id="A0A0D0A6D2"/>
<protein>
    <submittedName>
        <fullName evidence="1">Uncharacterized protein</fullName>
    </submittedName>
</protein>
<dbReference type="HOGENOM" id="CLU_1653296_0_0_1"/>
<name>A0A0D0A6D2_9AGAM</name>
<dbReference type="Proteomes" id="UP000054485">
    <property type="component" value="Unassembled WGS sequence"/>
</dbReference>
<reference evidence="2" key="2">
    <citation type="submission" date="2015-01" db="EMBL/GenBank/DDBJ databases">
        <title>Evolutionary Origins and Diversification of the Mycorrhizal Mutualists.</title>
        <authorList>
            <consortium name="DOE Joint Genome Institute"/>
            <consortium name="Mycorrhizal Genomics Consortium"/>
            <person name="Kohler A."/>
            <person name="Kuo A."/>
            <person name="Nagy L.G."/>
            <person name="Floudas D."/>
            <person name="Copeland A."/>
            <person name="Barry K.W."/>
            <person name="Cichocki N."/>
            <person name="Veneault-Fourrey C."/>
            <person name="LaButti K."/>
            <person name="Lindquist E.A."/>
            <person name="Lipzen A."/>
            <person name="Lundell T."/>
            <person name="Morin E."/>
            <person name="Murat C."/>
            <person name="Riley R."/>
            <person name="Ohm R."/>
            <person name="Sun H."/>
            <person name="Tunlid A."/>
            <person name="Henrissat B."/>
            <person name="Grigoriev I.V."/>
            <person name="Hibbett D.S."/>
            <person name="Martin F."/>
        </authorList>
    </citation>
    <scope>NUCLEOTIDE SEQUENCE [LARGE SCALE GENOMIC DNA]</scope>
    <source>
        <strain evidence="2">UH-Slu-Lm8-n1</strain>
    </source>
</reference>
<organism evidence="1 2">
    <name type="scientific">Suillus luteus UH-Slu-Lm8-n1</name>
    <dbReference type="NCBI Taxonomy" id="930992"/>
    <lineage>
        <taxon>Eukaryota</taxon>
        <taxon>Fungi</taxon>
        <taxon>Dikarya</taxon>
        <taxon>Basidiomycota</taxon>
        <taxon>Agaricomycotina</taxon>
        <taxon>Agaricomycetes</taxon>
        <taxon>Agaricomycetidae</taxon>
        <taxon>Boletales</taxon>
        <taxon>Suillineae</taxon>
        <taxon>Suillaceae</taxon>
        <taxon>Suillus</taxon>
    </lineage>
</organism>
<dbReference type="EMBL" id="KN835472">
    <property type="protein sequence ID" value="KIK37156.1"/>
    <property type="molecule type" value="Genomic_DNA"/>
</dbReference>
<proteinExistence type="predicted"/>
<evidence type="ECO:0000313" key="2">
    <source>
        <dbReference type="Proteomes" id="UP000054485"/>
    </source>
</evidence>
<gene>
    <name evidence="1" type="ORF">CY34DRAFT_15904</name>
</gene>
<keyword evidence="2" id="KW-1185">Reference proteome</keyword>
<sequence>MTSQSPDHKERIHILTQEFESPERICRYFATIDFPNFDRAARHQRWLHLFGRDDLVATSSSSEDASAPTARDRDAWTFIWEIEKISWYELNGADIVDFMNLARSLARGHSPTPQHVKASLKEWGARLSVRRKVVLDTPALHSREDKDNCCFRLLDYTRLI</sequence>
<accession>A0A0D0A6D2</accession>
<dbReference type="AlphaFoldDB" id="A0A0D0A6D2"/>